<keyword evidence="1" id="KW-0732">Signal</keyword>
<proteinExistence type="predicted"/>
<dbReference type="Proteomes" id="UP000717515">
    <property type="component" value="Unassembled WGS sequence"/>
</dbReference>
<feature type="chain" id="PRO_5040431329" evidence="1">
    <location>
        <begin position="22"/>
        <end position="349"/>
    </location>
</feature>
<accession>A0A9P8IG45</accession>
<evidence type="ECO:0000313" key="2">
    <source>
        <dbReference type="EMBL" id="KAG9327857.1"/>
    </source>
</evidence>
<evidence type="ECO:0000256" key="1">
    <source>
        <dbReference type="SAM" id="SignalP"/>
    </source>
</evidence>
<reference evidence="2" key="1">
    <citation type="submission" date="2021-07" db="EMBL/GenBank/DDBJ databases">
        <title>Draft genome of Mortierella alpina, strain LL118, isolated from an aspen leaf litter sample.</title>
        <authorList>
            <person name="Yang S."/>
            <person name="Vinatzer B.A."/>
        </authorList>
    </citation>
    <scope>NUCLEOTIDE SEQUENCE</scope>
    <source>
        <strain evidence="2">LL118</strain>
    </source>
</reference>
<dbReference type="EMBL" id="JAIFTL010000001">
    <property type="protein sequence ID" value="KAG9327857.1"/>
    <property type="molecule type" value="Genomic_DNA"/>
</dbReference>
<evidence type="ECO:0000313" key="3">
    <source>
        <dbReference type="Proteomes" id="UP000717515"/>
    </source>
</evidence>
<gene>
    <name evidence="2" type="ORF">KVV02_000303</name>
</gene>
<feature type="signal peptide" evidence="1">
    <location>
        <begin position="1"/>
        <end position="21"/>
    </location>
</feature>
<protein>
    <submittedName>
        <fullName evidence="2">Uncharacterized protein</fullName>
    </submittedName>
</protein>
<comment type="caution">
    <text evidence="2">The sequence shown here is derived from an EMBL/GenBank/DDBJ whole genome shotgun (WGS) entry which is preliminary data.</text>
</comment>
<organism evidence="2 3">
    <name type="scientific">Mortierella alpina</name>
    <name type="common">Oleaginous fungus</name>
    <name type="synonym">Mortierella renispora</name>
    <dbReference type="NCBI Taxonomy" id="64518"/>
    <lineage>
        <taxon>Eukaryota</taxon>
        <taxon>Fungi</taxon>
        <taxon>Fungi incertae sedis</taxon>
        <taxon>Mucoromycota</taxon>
        <taxon>Mortierellomycotina</taxon>
        <taxon>Mortierellomycetes</taxon>
        <taxon>Mortierellales</taxon>
        <taxon>Mortierellaceae</taxon>
        <taxon>Mortierella</taxon>
    </lineage>
</organism>
<dbReference type="AlphaFoldDB" id="A0A9P8IG45"/>
<name>A0A9P8IG45_MORAP</name>
<sequence>MANLTLKIAAAVVLAFVSALAAPLERRLLGSDCYQSASSGNVDISSTTNIAPVTEVTPITRYQPYVQTFAPIVDSECDYGGHGYLQGYGGHEGYGGYGGYGAYGRGYRGAYGHGYGNRGTYGRMTDLGRHFGTRFQKREDVEEKKSGSLLFSQFQSQEACDTSVPAQTVDMGSQVNIQPTNQVLPETTYQNRVQALDTNIDACAAESSALPQQNVNLGSHVSIQPATHVNPDTTYQPTVNQLTTSIDAAPQQDQSLPQSSVQLGSSVNIAPEVHVQPLTTFQSSVKSLPFVINAEPCVSSYPSGRAAYTAAGARASASASASAIASRPAGMAGLRMARGQGQIQTQSMA</sequence>